<evidence type="ECO:0000313" key="2">
    <source>
        <dbReference type="Proteomes" id="UP000256405"/>
    </source>
</evidence>
<dbReference type="AlphaFoldDB" id="A0A3E0DQN0"/>
<dbReference type="EMBL" id="QUNF01000015">
    <property type="protein sequence ID" value="REG84542.1"/>
    <property type="molecule type" value="Genomic_DNA"/>
</dbReference>
<dbReference type="RefSeq" id="WP_140160562.1">
    <property type="nucleotide sequence ID" value="NZ_MSSW01000025.1"/>
</dbReference>
<reference evidence="1 2" key="1">
    <citation type="submission" date="2018-08" db="EMBL/GenBank/DDBJ databases">
        <title>Genomic Encyclopedia of Archaeal and Bacterial Type Strains, Phase II (KMG-II): from individual species to whole genera.</title>
        <authorList>
            <person name="Goeker M."/>
        </authorList>
    </citation>
    <scope>NUCLEOTIDE SEQUENCE [LARGE SCALE GENOMIC DNA]</scope>
    <source>
        <strain evidence="1 2">DSM 15986</strain>
    </source>
</reference>
<dbReference type="Proteomes" id="UP000256405">
    <property type="component" value="Unassembled WGS sequence"/>
</dbReference>
<comment type="caution">
    <text evidence="1">The sequence shown here is derived from an EMBL/GenBank/DDBJ whole genome shotgun (WGS) entry which is preliminary data.</text>
</comment>
<keyword evidence="2" id="KW-1185">Reference proteome</keyword>
<evidence type="ECO:0008006" key="3">
    <source>
        <dbReference type="Google" id="ProtNLM"/>
    </source>
</evidence>
<name>A0A3E0DQN0_9BACT</name>
<protein>
    <recommendedName>
        <fullName evidence="3">Natural product</fullName>
    </recommendedName>
</protein>
<evidence type="ECO:0000313" key="1">
    <source>
        <dbReference type="EMBL" id="REG84542.1"/>
    </source>
</evidence>
<proteinExistence type="predicted"/>
<gene>
    <name evidence="1" type="ORF">C8N25_115122</name>
</gene>
<accession>A0A3E0DQN0</accession>
<organism evidence="1 2">
    <name type="scientific">Algoriphagus antarcticus</name>
    <dbReference type="NCBI Taxonomy" id="238540"/>
    <lineage>
        <taxon>Bacteria</taxon>
        <taxon>Pseudomonadati</taxon>
        <taxon>Bacteroidota</taxon>
        <taxon>Cytophagia</taxon>
        <taxon>Cytophagales</taxon>
        <taxon>Cyclobacteriaceae</taxon>
        <taxon>Algoriphagus</taxon>
    </lineage>
</organism>
<sequence>MKKLSLGKLNLLSEEVLQRSQLASIYGGSGGGSCCVHYRDSDTDAYLGSTCGQSYSDSVGWYHMAQGSQHNGPTYVSGYCCTSCN</sequence>
<dbReference type="PROSITE" id="PS51257">
    <property type="entry name" value="PROKAR_LIPOPROTEIN"/>
    <property type="match status" value="1"/>
</dbReference>